<keyword evidence="2" id="KW-1133">Transmembrane helix</keyword>
<protein>
    <recommendedName>
        <fullName evidence="5">CUB domain-containing protein</fullName>
    </recommendedName>
</protein>
<name>A0AAV4FHL3_9GAST</name>
<sequence length="645" mass="70064">MTVNLNFDLSFSRSYRHTMARIPTKAGRCSLLHLVMLIFYVSFIKADFIKHSITSSCDHVTRRVLAAELKTQTKTIVRSRLSGSGRDGPHLNTATPEGTECDVWTVKASGDVKGQDNQTLTLTLLSLDIQEHSQVLLLSEHPDKQLVFKSEQGTEGGPALALPVTLASPSGLSLVWAHTVQQPGSENPGPEEHVTFSYSLHLTDAGFVAYNVTNPLTTSANPDNQTIPQEKKKKDKVLISAIVVCVVTATATVASIVRTGVCSRWRFFCQYRRVRKSDRTFTERVTRQESFQLDSLRPAPGVNCQPVGHNSNHCNDRATYSIASDGYSYRSNNCANSVTGDVTTSDGSFNRSGTRINHDSALCGLPGHQTASRGRELMDGTVFLELEVRGRPVDLEQRLALTGNGSGEMYDIHAESDAAGYHVVRLNSLDDDNRRRRVRFQDNDDVGDNNSDNQEVGEPTIAYENGNSVRLNSTHSQDIQSQPTISSQSSTAPNFSENPVVQTSTFALPRPLTTACSDSQTQLNSSSALSPMHSSHSSFIDPSVLVPPPPQHRPSHVSSTSETASCYTGNPGRSILVTSGLSRAMCPNCCSPTGAASDTRRGRLSSGQLIQYGHASVVASLDMTTSPPYIYGQTPPPAYSTLFPE</sequence>
<keyword evidence="4" id="KW-1185">Reference proteome</keyword>
<evidence type="ECO:0000313" key="3">
    <source>
        <dbReference type="EMBL" id="GFR72544.1"/>
    </source>
</evidence>
<feature type="transmembrane region" description="Helical" evidence="2">
    <location>
        <begin position="25"/>
        <end position="43"/>
    </location>
</feature>
<feature type="transmembrane region" description="Helical" evidence="2">
    <location>
        <begin position="237"/>
        <end position="257"/>
    </location>
</feature>
<keyword evidence="2" id="KW-0812">Transmembrane</keyword>
<dbReference type="Proteomes" id="UP000762676">
    <property type="component" value="Unassembled WGS sequence"/>
</dbReference>
<reference evidence="3 4" key="1">
    <citation type="journal article" date="2021" name="Elife">
        <title>Chloroplast acquisition without the gene transfer in kleptoplastic sea slugs, Plakobranchus ocellatus.</title>
        <authorList>
            <person name="Maeda T."/>
            <person name="Takahashi S."/>
            <person name="Yoshida T."/>
            <person name="Shimamura S."/>
            <person name="Takaki Y."/>
            <person name="Nagai Y."/>
            <person name="Toyoda A."/>
            <person name="Suzuki Y."/>
            <person name="Arimoto A."/>
            <person name="Ishii H."/>
            <person name="Satoh N."/>
            <person name="Nishiyama T."/>
            <person name="Hasebe M."/>
            <person name="Maruyama T."/>
            <person name="Minagawa J."/>
            <person name="Obokata J."/>
            <person name="Shigenobu S."/>
        </authorList>
    </citation>
    <scope>NUCLEOTIDE SEQUENCE [LARGE SCALE GENOMIC DNA]</scope>
</reference>
<dbReference type="EMBL" id="BMAT01000753">
    <property type="protein sequence ID" value="GFR72544.1"/>
    <property type="molecule type" value="Genomic_DNA"/>
</dbReference>
<comment type="caution">
    <text evidence="3">The sequence shown here is derived from an EMBL/GenBank/DDBJ whole genome shotgun (WGS) entry which is preliminary data.</text>
</comment>
<accession>A0AAV4FHL3</accession>
<gene>
    <name evidence="3" type="ORF">ElyMa_000382400</name>
</gene>
<proteinExistence type="predicted"/>
<feature type="compositionally biased region" description="Low complexity" evidence="1">
    <location>
        <begin position="476"/>
        <end position="491"/>
    </location>
</feature>
<keyword evidence="2" id="KW-0472">Membrane</keyword>
<feature type="region of interest" description="Disordered" evidence="1">
    <location>
        <begin position="439"/>
        <end position="458"/>
    </location>
</feature>
<evidence type="ECO:0000256" key="2">
    <source>
        <dbReference type="SAM" id="Phobius"/>
    </source>
</evidence>
<evidence type="ECO:0000256" key="1">
    <source>
        <dbReference type="SAM" id="MobiDB-lite"/>
    </source>
</evidence>
<organism evidence="3 4">
    <name type="scientific">Elysia marginata</name>
    <dbReference type="NCBI Taxonomy" id="1093978"/>
    <lineage>
        <taxon>Eukaryota</taxon>
        <taxon>Metazoa</taxon>
        <taxon>Spiralia</taxon>
        <taxon>Lophotrochozoa</taxon>
        <taxon>Mollusca</taxon>
        <taxon>Gastropoda</taxon>
        <taxon>Heterobranchia</taxon>
        <taxon>Euthyneura</taxon>
        <taxon>Panpulmonata</taxon>
        <taxon>Sacoglossa</taxon>
        <taxon>Placobranchoidea</taxon>
        <taxon>Plakobranchidae</taxon>
        <taxon>Elysia</taxon>
    </lineage>
</organism>
<evidence type="ECO:0000313" key="4">
    <source>
        <dbReference type="Proteomes" id="UP000762676"/>
    </source>
</evidence>
<feature type="region of interest" description="Disordered" evidence="1">
    <location>
        <begin position="473"/>
        <end position="497"/>
    </location>
</feature>
<evidence type="ECO:0008006" key="5">
    <source>
        <dbReference type="Google" id="ProtNLM"/>
    </source>
</evidence>
<dbReference type="AlphaFoldDB" id="A0AAV4FHL3"/>